<dbReference type="PIRSF" id="PIRSF028162">
    <property type="entry name" value="BcbE_prd"/>
    <property type="match status" value="1"/>
</dbReference>
<organism evidence="2 3">
    <name type="scientific">Sporomusa acidovorans (strain ATCC 49682 / DSM 3132 / Mol)</name>
    <dbReference type="NCBI Taxonomy" id="1123286"/>
    <lineage>
        <taxon>Bacteria</taxon>
        <taxon>Bacillati</taxon>
        <taxon>Bacillota</taxon>
        <taxon>Negativicutes</taxon>
        <taxon>Selenomonadales</taxon>
        <taxon>Sporomusaceae</taxon>
        <taxon>Sporomusa</taxon>
    </lineage>
</organism>
<dbReference type="CDD" id="cd04183">
    <property type="entry name" value="GT2_BcE_like"/>
    <property type="match status" value="1"/>
</dbReference>
<proteinExistence type="predicted"/>
<evidence type="ECO:0000259" key="1">
    <source>
        <dbReference type="Pfam" id="PF00483"/>
    </source>
</evidence>
<keyword evidence="3" id="KW-1185">Reference proteome</keyword>
<dbReference type="Gene3D" id="3.90.550.10">
    <property type="entry name" value="Spore Coat Polysaccharide Biosynthesis Protein SpsA, Chain A"/>
    <property type="match status" value="1"/>
</dbReference>
<gene>
    <name evidence="2" type="ORF">SPACI_051450</name>
</gene>
<evidence type="ECO:0000313" key="3">
    <source>
        <dbReference type="Proteomes" id="UP000216052"/>
    </source>
</evidence>
<feature type="domain" description="Nucleotidyl transferase" evidence="1">
    <location>
        <begin position="23"/>
        <end position="194"/>
    </location>
</feature>
<protein>
    <recommendedName>
        <fullName evidence="1">Nucleotidyl transferase domain-containing protein</fullName>
    </recommendedName>
</protein>
<evidence type="ECO:0000313" key="2">
    <source>
        <dbReference type="EMBL" id="XFO75034.1"/>
    </source>
</evidence>
<dbReference type="Pfam" id="PF00483">
    <property type="entry name" value="NTP_transferase"/>
    <property type="match status" value="1"/>
</dbReference>
<accession>A0ABZ3J9E3</accession>
<dbReference type="RefSeq" id="WP_093796635.1">
    <property type="nucleotide sequence ID" value="NZ_CP155571.1"/>
</dbReference>
<dbReference type="PANTHER" id="PTHR22572">
    <property type="entry name" value="SUGAR-1-PHOSPHATE GUANYL TRANSFERASE"/>
    <property type="match status" value="1"/>
</dbReference>
<dbReference type="InterPro" id="IPR050486">
    <property type="entry name" value="Mannose-1P_guanyltransferase"/>
</dbReference>
<dbReference type="InterPro" id="IPR016873">
    <property type="entry name" value="Caps_polysacc_synth_BcbE_prd"/>
</dbReference>
<dbReference type="EMBL" id="CP155571">
    <property type="protein sequence ID" value="XFO75034.1"/>
    <property type="molecule type" value="Genomic_DNA"/>
</dbReference>
<dbReference type="InterPro" id="IPR005835">
    <property type="entry name" value="NTP_transferase_dom"/>
</dbReference>
<sequence length="250" mass="28489">MFNILVPLGGTSAFFNSPEYIFPKPLVEIQGKPMIEMVINKLDLISDEKKYVFVVKSSDCHKYHLHNVLQLITNKQCEIVKLENETQGAACSALLAIDYIDSDDELLIVNGDQVIDYNLNIVIASFRQKNVDAGVICFEAVHPRWSYVRLDDQKCIVEAAEKDPISKNAIAGFYYFKQGALFVKAAMSSIEKNASVNGMYFIAPVLNELILENKVLKPYYIDKRKYHSFYSPQKIKEYEMKLYDSGLSDE</sequence>
<dbReference type="SUPFAM" id="SSF53448">
    <property type="entry name" value="Nucleotide-diphospho-sugar transferases"/>
    <property type="match status" value="1"/>
</dbReference>
<dbReference type="Proteomes" id="UP000216052">
    <property type="component" value="Chromosome"/>
</dbReference>
<dbReference type="InterPro" id="IPR029044">
    <property type="entry name" value="Nucleotide-diphossugar_trans"/>
</dbReference>
<reference evidence="2" key="1">
    <citation type="submission" date="2024-05" db="EMBL/GenBank/DDBJ databases">
        <title>Isolation and characterization of Sporomusa carbonis sp. nov., a carboxydotrophic hydrogenogen in the genus of Sporomusa isolated from a charcoal burning pile.</title>
        <authorList>
            <person name="Boeer T."/>
            <person name="Rosenbaum F."/>
            <person name="Eysell L."/>
            <person name="Mueller V."/>
            <person name="Daniel R."/>
            <person name="Poehlein A."/>
        </authorList>
    </citation>
    <scope>NUCLEOTIDE SEQUENCE [LARGE SCALE GENOMIC DNA]</scope>
    <source>
        <strain evidence="2">DSM 3132</strain>
    </source>
</reference>
<name>A0ABZ3J9E3_SPOA4</name>